<organism evidence="8 9">
    <name type="scientific">Corticimicrobacter populi</name>
    <dbReference type="NCBI Taxonomy" id="2175229"/>
    <lineage>
        <taxon>Bacteria</taxon>
        <taxon>Pseudomonadati</taxon>
        <taxon>Pseudomonadota</taxon>
        <taxon>Betaproteobacteria</taxon>
        <taxon>Burkholderiales</taxon>
        <taxon>Alcaligenaceae</taxon>
        <taxon>Corticimicrobacter</taxon>
    </lineage>
</organism>
<feature type="binding site" evidence="4">
    <location>
        <begin position="58"/>
        <end position="61"/>
    </location>
    <ligand>
        <name>GTP</name>
        <dbReference type="ChEBI" id="CHEBI:37565"/>
    </ligand>
</feature>
<dbReference type="Proteomes" id="UP000245212">
    <property type="component" value="Unassembled WGS sequence"/>
</dbReference>
<keyword evidence="9" id="KW-1185">Reference proteome</keyword>
<dbReference type="Pfam" id="PF22740">
    <property type="entry name" value="PapZ_C"/>
    <property type="match status" value="1"/>
</dbReference>
<dbReference type="Gene3D" id="3.40.50.300">
    <property type="entry name" value="P-loop containing nucleotide triphosphate hydrolases"/>
    <property type="match status" value="1"/>
</dbReference>
<dbReference type="GO" id="GO:0005525">
    <property type="term" value="F:GTP binding"/>
    <property type="evidence" value="ECO:0007669"/>
    <property type="project" value="UniProtKB-UniRule"/>
</dbReference>
<keyword evidence="3 4" id="KW-0342">GTP-binding</keyword>
<evidence type="ECO:0000313" key="8">
    <source>
        <dbReference type="EMBL" id="PWF24216.1"/>
    </source>
</evidence>
<feature type="domain" description="RapZ C-terminal" evidence="7">
    <location>
        <begin position="168"/>
        <end position="285"/>
    </location>
</feature>
<evidence type="ECO:0000259" key="6">
    <source>
        <dbReference type="Pfam" id="PF03668"/>
    </source>
</evidence>
<dbReference type="PIRSF" id="PIRSF005052">
    <property type="entry name" value="P-loopkin"/>
    <property type="match status" value="1"/>
</dbReference>
<dbReference type="InterPro" id="IPR005337">
    <property type="entry name" value="RapZ-like"/>
</dbReference>
<dbReference type="Pfam" id="PF03668">
    <property type="entry name" value="RapZ-like_N"/>
    <property type="match status" value="1"/>
</dbReference>
<sequence>MIHVVLITGMSGSGKSVVLRLLEDVGYLCVDNLPVRFLHQFIADARDEGRSRVAVAIDVRSPGEISDLPGVLTALRAMGTALRVIFLDADSETLKQRYSESRRRHPLSDRLTNETGTTPSLTQCIERERQILEPLREQEPPIDTSDLMPGQLRNWVRDLVQVDWRPLVLTFQSFSYKRGVPRDADLVFDVRCLPNPYYDRDLRPLTGRDPGVAQWLGSTPSVVQMIEDIQLFVRKWLPHYMQDTRSYLTIAIGCTGGQHRSVYVTEQLARCFADHDPVLIRHRALPIPKSD</sequence>
<accession>A0A2V1K273</accession>
<dbReference type="InterPro" id="IPR053930">
    <property type="entry name" value="RapZ-like_N"/>
</dbReference>
<comment type="caution">
    <text evidence="8">The sequence shown here is derived from an EMBL/GenBank/DDBJ whole genome shotgun (WGS) entry which is preliminary data.</text>
</comment>
<dbReference type="EMBL" id="QETA01000002">
    <property type="protein sequence ID" value="PWF24216.1"/>
    <property type="molecule type" value="Genomic_DNA"/>
</dbReference>
<protein>
    <submittedName>
        <fullName evidence="8">RNase adapter RapZ</fullName>
    </submittedName>
</protein>
<keyword evidence="2 4" id="KW-0067">ATP-binding</keyword>
<evidence type="ECO:0000256" key="3">
    <source>
        <dbReference type="ARBA" id="ARBA00023134"/>
    </source>
</evidence>
<dbReference type="GO" id="GO:0005524">
    <property type="term" value="F:ATP binding"/>
    <property type="evidence" value="ECO:0007669"/>
    <property type="project" value="UniProtKB-UniRule"/>
</dbReference>
<dbReference type="InterPro" id="IPR053931">
    <property type="entry name" value="RapZ_C"/>
</dbReference>
<dbReference type="HAMAP" id="MF_00636">
    <property type="entry name" value="RapZ_like"/>
    <property type="match status" value="1"/>
</dbReference>
<reference evidence="9" key="1">
    <citation type="submission" date="2018-05" db="EMBL/GenBank/DDBJ databases">
        <authorList>
            <person name="Li Y."/>
        </authorList>
    </citation>
    <scope>NUCLEOTIDE SEQUENCE [LARGE SCALE GENOMIC DNA]</scope>
    <source>
        <strain evidence="9">3d-2-2</strain>
    </source>
</reference>
<feature type="domain" description="RapZ-like N-terminal" evidence="6">
    <location>
        <begin position="2"/>
        <end position="159"/>
    </location>
</feature>
<name>A0A2V1K273_9BURK</name>
<dbReference type="InterPro" id="IPR027417">
    <property type="entry name" value="P-loop_NTPase"/>
</dbReference>
<dbReference type="SUPFAM" id="SSF52540">
    <property type="entry name" value="P-loop containing nucleoside triphosphate hydrolases"/>
    <property type="match status" value="1"/>
</dbReference>
<feature type="region of interest" description="Disordered" evidence="5">
    <location>
        <begin position="97"/>
        <end position="120"/>
    </location>
</feature>
<evidence type="ECO:0000256" key="1">
    <source>
        <dbReference type="ARBA" id="ARBA00022741"/>
    </source>
</evidence>
<dbReference type="AlphaFoldDB" id="A0A2V1K273"/>
<feature type="compositionally biased region" description="Basic and acidic residues" evidence="5">
    <location>
        <begin position="97"/>
        <end position="112"/>
    </location>
</feature>
<dbReference type="RefSeq" id="WP_109061494.1">
    <property type="nucleotide sequence ID" value="NZ_QETA01000002.1"/>
</dbReference>
<evidence type="ECO:0000259" key="7">
    <source>
        <dbReference type="Pfam" id="PF22740"/>
    </source>
</evidence>
<feature type="binding site" evidence="4">
    <location>
        <begin position="9"/>
        <end position="16"/>
    </location>
    <ligand>
        <name>ATP</name>
        <dbReference type="ChEBI" id="CHEBI:30616"/>
    </ligand>
</feature>
<gene>
    <name evidence="8" type="ORF">DD235_05920</name>
</gene>
<evidence type="ECO:0000256" key="5">
    <source>
        <dbReference type="SAM" id="MobiDB-lite"/>
    </source>
</evidence>
<proteinExistence type="inferred from homology"/>
<dbReference type="NCBIfam" id="NF003828">
    <property type="entry name" value="PRK05416.1"/>
    <property type="match status" value="1"/>
</dbReference>
<dbReference type="PANTHER" id="PTHR30448">
    <property type="entry name" value="RNASE ADAPTER PROTEIN RAPZ"/>
    <property type="match status" value="1"/>
</dbReference>
<evidence type="ECO:0000313" key="9">
    <source>
        <dbReference type="Proteomes" id="UP000245212"/>
    </source>
</evidence>
<evidence type="ECO:0000256" key="4">
    <source>
        <dbReference type="HAMAP-Rule" id="MF_00636"/>
    </source>
</evidence>
<keyword evidence="1 4" id="KW-0547">Nucleotide-binding</keyword>
<dbReference type="PANTHER" id="PTHR30448:SF0">
    <property type="entry name" value="RNASE ADAPTER PROTEIN RAPZ"/>
    <property type="match status" value="1"/>
</dbReference>
<evidence type="ECO:0000256" key="2">
    <source>
        <dbReference type="ARBA" id="ARBA00022840"/>
    </source>
</evidence>